<organism evidence="7 8">
    <name type="scientific">Macrostomum lignano</name>
    <dbReference type="NCBI Taxonomy" id="282301"/>
    <lineage>
        <taxon>Eukaryota</taxon>
        <taxon>Metazoa</taxon>
        <taxon>Spiralia</taxon>
        <taxon>Lophotrochozoa</taxon>
        <taxon>Platyhelminthes</taxon>
        <taxon>Rhabditophora</taxon>
        <taxon>Macrostomorpha</taxon>
        <taxon>Macrostomida</taxon>
        <taxon>Macrostomidae</taxon>
        <taxon>Macrostomum</taxon>
    </lineage>
</organism>
<name>A0A1I8FV52_9PLAT</name>
<sequence>MRIFSTSKFHSLKILTVNIILFLGILVFIAIYLMFGYGSQFLANFIGFLYPAYASVKAIETRAKDDDTKWLTYWVVYAGFSLLETFTDIFLWWIPLYAFIKCIFLIYLMVPIQANGSVLLYNRVIRPFVIKHQKRIDDTIDKMQDAAGQLVNEAEGELRKRGTDYAASRLSDSQY</sequence>
<dbReference type="WBParaSite" id="maker-uti_cns_0045348-snap-gene-0.17-mRNA-1">
    <property type="protein sequence ID" value="maker-uti_cns_0045348-snap-gene-0.17-mRNA-1"/>
    <property type="gene ID" value="maker-uti_cns_0045348-snap-gene-0.17"/>
</dbReference>
<keyword evidence="5 6" id="KW-0472">Membrane</keyword>
<dbReference type="PANTHER" id="PTHR12300">
    <property type="entry name" value="HVA22-LIKE PROTEINS"/>
    <property type="match status" value="1"/>
</dbReference>
<feature type="transmembrane region" description="Helical" evidence="6">
    <location>
        <begin position="98"/>
        <end position="121"/>
    </location>
</feature>
<reference evidence="8 9" key="1">
    <citation type="submission" date="2016-11" db="UniProtKB">
        <authorList>
            <consortium name="WormBaseParasite"/>
        </authorList>
    </citation>
    <scope>IDENTIFICATION</scope>
</reference>
<feature type="transmembrane region" description="Helical" evidence="6">
    <location>
        <begin position="41"/>
        <end position="59"/>
    </location>
</feature>
<evidence type="ECO:0000313" key="8">
    <source>
        <dbReference type="WBParaSite" id="maker-uti_cns_0000040-snap-gene-0.6-mRNA-1"/>
    </source>
</evidence>
<protein>
    <recommendedName>
        <fullName evidence="6">Receptor expression-enhancing protein</fullName>
    </recommendedName>
</protein>
<feature type="transmembrane region" description="Helical" evidence="6">
    <location>
        <begin position="71"/>
        <end position="92"/>
    </location>
</feature>
<evidence type="ECO:0000256" key="6">
    <source>
        <dbReference type="RuleBase" id="RU362006"/>
    </source>
</evidence>
<keyword evidence="4 6" id="KW-1133">Transmembrane helix</keyword>
<dbReference type="Pfam" id="PF03134">
    <property type="entry name" value="TB2_DP1_HVA22"/>
    <property type="match status" value="1"/>
</dbReference>
<dbReference type="InterPro" id="IPR004345">
    <property type="entry name" value="TB2_DP1_HVA22"/>
</dbReference>
<dbReference type="GO" id="GO:0016020">
    <property type="term" value="C:membrane"/>
    <property type="evidence" value="ECO:0007669"/>
    <property type="project" value="UniProtKB-SubCell"/>
</dbReference>
<dbReference type="WBParaSite" id="maker-uti_cns_0000040-snap-gene-0.6-mRNA-1">
    <property type="protein sequence ID" value="maker-uti_cns_0000040-snap-gene-0.6-mRNA-1"/>
    <property type="gene ID" value="maker-uti_cns_0000040-snap-gene-0.6"/>
</dbReference>
<comment type="similarity">
    <text evidence="2 6">Belongs to the DP1 family.</text>
</comment>
<proteinExistence type="inferred from homology"/>
<comment type="caution">
    <text evidence="6">Lacks conserved residue(s) required for the propagation of feature annotation.</text>
</comment>
<evidence type="ECO:0000256" key="4">
    <source>
        <dbReference type="ARBA" id="ARBA00022989"/>
    </source>
</evidence>
<evidence type="ECO:0000256" key="1">
    <source>
        <dbReference type="ARBA" id="ARBA00004141"/>
    </source>
</evidence>
<evidence type="ECO:0000256" key="5">
    <source>
        <dbReference type="ARBA" id="ARBA00023136"/>
    </source>
</evidence>
<dbReference type="Proteomes" id="UP000095280">
    <property type="component" value="Unplaced"/>
</dbReference>
<evidence type="ECO:0000256" key="3">
    <source>
        <dbReference type="ARBA" id="ARBA00022692"/>
    </source>
</evidence>
<evidence type="ECO:0000313" key="7">
    <source>
        <dbReference type="Proteomes" id="UP000095280"/>
    </source>
</evidence>
<evidence type="ECO:0000313" key="9">
    <source>
        <dbReference type="WBParaSite" id="maker-uti_cns_0045348-snap-gene-0.17-mRNA-1"/>
    </source>
</evidence>
<accession>A0A1I8FV52</accession>
<feature type="transmembrane region" description="Helical" evidence="6">
    <location>
        <begin position="12"/>
        <end position="35"/>
    </location>
</feature>
<keyword evidence="7" id="KW-1185">Reference proteome</keyword>
<dbReference type="AlphaFoldDB" id="A0A1I8FV52"/>
<dbReference type="PANTHER" id="PTHR12300:SF161">
    <property type="entry name" value="RECEPTOR EXPRESSION-ENHANCING PROTEIN"/>
    <property type="match status" value="1"/>
</dbReference>
<evidence type="ECO:0000256" key="2">
    <source>
        <dbReference type="ARBA" id="ARBA00008573"/>
    </source>
</evidence>
<comment type="subcellular location">
    <subcellularLocation>
        <location evidence="1 6">Membrane</location>
        <topology evidence="1 6">Multi-pass membrane protein</topology>
    </subcellularLocation>
</comment>
<keyword evidence="3 6" id="KW-0812">Transmembrane</keyword>